<evidence type="ECO:0000259" key="1">
    <source>
        <dbReference type="Pfam" id="PF14111"/>
    </source>
</evidence>
<feature type="domain" description="DUF4283" evidence="1">
    <location>
        <begin position="159"/>
        <end position="210"/>
    </location>
</feature>
<dbReference type="AlphaFoldDB" id="A0A7J9A1Z6"/>
<proteinExistence type="predicted"/>
<dbReference type="InterPro" id="IPR025558">
    <property type="entry name" value="DUF4283"/>
</dbReference>
<sequence length="236" mass="27130">MVLLKDLDCAICIKGCNTLNPSPSLEQDYEALSEFTDQIQLIHIIYYSYPKSIILFLKWAIEAQRSSCEPITGSSEEPLIGKLRIAIYQEVQDHNRSECSEELLTGSPQELYNGKLEKANNRMLFQAVFSGRYISMERDLAVLSLDDEEEEIMHIQKELDPGVQILDLGEKRFLFRFYYKMDLERVLKGSLWALNNHLLMLHHLRDGEDPLKEGSTKLFASKGSIGCEMTSEEKEE</sequence>
<organism evidence="2 3">
    <name type="scientific">Gossypium laxum</name>
    <dbReference type="NCBI Taxonomy" id="34288"/>
    <lineage>
        <taxon>Eukaryota</taxon>
        <taxon>Viridiplantae</taxon>
        <taxon>Streptophyta</taxon>
        <taxon>Embryophyta</taxon>
        <taxon>Tracheophyta</taxon>
        <taxon>Spermatophyta</taxon>
        <taxon>Magnoliopsida</taxon>
        <taxon>eudicotyledons</taxon>
        <taxon>Gunneridae</taxon>
        <taxon>Pentapetalae</taxon>
        <taxon>rosids</taxon>
        <taxon>malvids</taxon>
        <taxon>Malvales</taxon>
        <taxon>Malvaceae</taxon>
        <taxon>Malvoideae</taxon>
        <taxon>Gossypium</taxon>
    </lineage>
</organism>
<protein>
    <recommendedName>
        <fullName evidence="1">DUF4283 domain-containing protein</fullName>
    </recommendedName>
</protein>
<feature type="non-terminal residue" evidence="2">
    <location>
        <position position="236"/>
    </location>
</feature>
<gene>
    <name evidence="2" type="ORF">Golax_005380</name>
</gene>
<evidence type="ECO:0000313" key="2">
    <source>
        <dbReference type="EMBL" id="MBA0717579.1"/>
    </source>
</evidence>
<dbReference type="Proteomes" id="UP000593574">
    <property type="component" value="Unassembled WGS sequence"/>
</dbReference>
<dbReference type="Pfam" id="PF14111">
    <property type="entry name" value="DUF4283"/>
    <property type="match status" value="1"/>
</dbReference>
<dbReference type="EMBL" id="JABEZV010000008">
    <property type="protein sequence ID" value="MBA0717579.1"/>
    <property type="molecule type" value="Genomic_DNA"/>
</dbReference>
<comment type="caution">
    <text evidence="2">The sequence shown here is derived from an EMBL/GenBank/DDBJ whole genome shotgun (WGS) entry which is preliminary data.</text>
</comment>
<keyword evidence="3" id="KW-1185">Reference proteome</keyword>
<reference evidence="2 3" key="1">
    <citation type="journal article" date="2019" name="Genome Biol. Evol.">
        <title>Insights into the evolution of the New World diploid cottons (Gossypium, subgenus Houzingenia) based on genome sequencing.</title>
        <authorList>
            <person name="Grover C.E."/>
            <person name="Arick M.A. 2nd"/>
            <person name="Thrash A."/>
            <person name="Conover J.L."/>
            <person name="Sanders W.S."/>
            <person name="Peterson D.G."/>
            <person name="Frelichowski J.E."/>
            <person name="Scheffler J.A."/>
            <person name="Scheffler B.E."/>
            <person name="Wendel J.F."/>
        </authorList>
    </citation>
    <scope>NUCLEOTIDE SEQUENCE [LARGE SCALE GENOMIC DNA]</scope>
    <source>
        <strain evidence="2">4</strain>
        <tissue evidence="2">Leaf</tissue>
    </source>
</reference>
<name>A0A7J9A1Z6_9ROSI</name>
<evidence type="ECO:0000313" key="3">
    <source>
        <dbReference type="Proteomes" id="UP000593574"/>
    </source>
</evidence>
<accession>A0A7J9A1Z6</accession>